<dbReference type="SMART" id="SM00044">
    <property type="entry name" value="CYCc"/>
    <property type="match status" value="1"/>
</dbReference>
<evidence type="ECO:0000256" key="2">
    <source>
        <dbReference type="ARBA" id="ARBA00012202"/>
    </source>
</evidence>
<evidence type="ECO:0000256" key="3">
    <source>
        <dbReference type="ARBA" id="ARBA00022490"/>
    </source>
</evidence>
<organism>
    <name type="scientific">Ixodes scapularis</name>
    <name type="common">Black-legged tick</name>
    <name type="synonym">Deer tick</name>
    <dbReference type="NCBI Taxonomy" id="6945"/>
    <lineage>
        <taxon>Eukaryota</taxon>
        <taxon>Metazoa</taxon>
        <taxon>Ecdysozoa</taxon>
        <taxon>Arthropoda</taxon>
        <taxon>Chelicerata</taxon>
        <taxon>Arachnida</taxon>
        <taxon>Acari</taxon>
        <taxon>Parasitiformes</taxon>
        <taxon>Ixodida</taxon>
        <taxon>Ixodoidea</taxon>
        <taxon>Ixodidae</taxon>
        <taxon>Ixodinae</taxon>
        <taxon>Ixodes</taxon>
    </lineage>
</organism>
<sequence>MYGMLLESVQHFVRAEFGESLWQAALSDLGMRNCVFSTHRTYPDDSMTRLAQACATRVTGWSADSFLFFFGRCFVRFFSHYGYDQLIRASGRHLRDFLRGMDNLHHQIRFSYPRMRSPSMQLREEHRLGALLHYQSDRTGLHFYVVGQLVQVAKSFYGMHLVVKVLSVQSTSEGSLAVLQLNFDNAAFEASELRRLSVQGRVALADVGWASLQRVVPFGLAMDRRLELAWIGPRLRLVCGTSRAQLGTPVGELFRLHRPAVPFTWDSVISIQEVVVELECLGPSESDVEREGRQLLLKGQMRYLKESDVILFLGVPLLSGLQELQDAGLYLEDLCMHDMTRDIVLAGWQHGANLEVSYREVGPFAWCLHGHMPGYALQNQRISKLCSIKSLTFANKVMIPSGHCDQSFDSVTVLFSELVNFPAACRHLSPMQVVSWVNATFSLFDVITDRYGVFKVAQVETVGHVYMLVSGAPERRPDHADQVCAAALEMLSALQGTGQPFHEHGTHLRAGIHSGPVAAGVVGMKTLRYCLFGDTVNTAARMQTHGQ</sequence>
<dbReference type="GO" id="GO:0004383">
    <property type="term" value="F:guanylate cyclase activity"/>
    <property type="evidence" value="ECO:0000318"/>
    <property type="project" value="GO_Central"/>
</dbReference>
<feature type="non-terminal residue" evidence="9">
    <location>
        <position position="547"/>
    </location>
</feature>
<keyword evidence="3" id="KW-0963">Cytoplasm</keyword>
<dbReference type="GO" id="GO:0005525">
    <property type="term" value="F:GTP binding"/>
    <property type="evidence" value="ECO:0007669"/>
    <property type="project" value="UniProtKB-KW"/>
</dbReference>
<dbReference type="STRING" id="6945.B7PID1"/>
<protein>
    <recommendedName>
        <fullName evidence="2">guanylate cyclase</fullName>
        <ecNumber evidence="2">4.6.1.2</ecNumber>
    </recommendedName>
</protein>
<keyword evidence="5" id="KW-0342">GTP-binding</keyword>
<dbReference type="EMBL" id="ABJB010838089">
    <property type="status" value="NOT_ANNOTATED_CDS"/>
    <property type="molecule type" value="Genomic_DNA"/>
</dbReference>
<dbReference type="EMBL" id="ABJB010586560">
    <property type="status" value="NOT_ANNOTATED_CDS"/>
    <property type="molecule type" value="Genomic_DNA"/>
</dbReference>
<dbReference type="InterPro" id="IPR024096">
    <property type="entry name" value="NO_sig/Golgi_transp_ligand-bd"/>
</dbReference>
<dbReference type="Gene3D" id="3.90.1520.10">
    <property type="entry name" value="H-NOX domain"/>
    <property type="match status" value="1"/>
</dbReference>
<dbReference type="InterPro" id="IPR038158">
    <property type="entry name" value="H-NOX_domain_sf"/>
</dbReference>
<dbReference type="InterPro" id="IPR029787">
    <property type="entry name" value="Nucleotide_cyclase"/>
</dbReference>
<name>B7PID1_IXOSC</name>
<dbReference type="EnsemblMetazoa" id="ISCW003508-RA">
    <property type="protein sequence ID" value="ISCW003508-PA"/>
    <property type="gene ID" value="ISCW003508"/>
</dbReference>
<dbReference type="GO" id="GO:0008074">
    <property type="term" value="C:guanylate cyclase complex, soluble"/>
    <property type="evidence" value="ECO:0000318"/>
    <property type="project" value="GO_Central"/>
</dbReference>
<reference evidence="10" key="2">
    <citation type="submission" date="2020-05" db="UniProtKB">
        <authorList>
            <consortium name="EnsemblMetazoa"/>
        </authorList>
    </citation>
    <scope>IDENTIFICATION</scope>
    <source>
        <strain evidence="10">wikel</strain>
    </source>
</reference>
<evidence type="ECO:0000313" key="11">
    <source>
        <dbReference type="Proteomes" id="UP000001555"/>
    </source>
</evidence>
<dbReference type="OrthoDB" id="1890790at2759"/>
<dbReference type="CDD" id="cd07302">
    <property type="entry name" value="CHD"/>
    <property type="match status" value="1"/>
</dbReference>
<dbReference type="EMBL" id="ABJB010905472">
    <property type="status" value="NOT_ANNOTATED_CDS"/>
    <property type="molecule type" value="Genomic_DNA"/>
</dbReference>
<dbReference type="SUPFAM" id="SSF55073">
    <property type="entry name" value="Nucleotide cyclase"/>
    <property type="match status" value="1"/>
</dbReference>
<dbReference type="InterPro" id="IPR042463">
    <property type="entry name" value="HNOB_dom_associated_sf"/>
</dbReference>
<dbReference type="HOGENOM" id="CLU_011614_4_1_1"/>
<dbReference type="PaxDb" id="6945-B7PID1"/>
<dbReference type="EMBL" id="ABJB010442340">
    <property type="status" value="NOT_ANNOTATED_CDS"/>
    <property type="molecule type" value="Genomic_DNA"/>
</dbReference>
<dbReference type="AlphaFoldDB" id="B7PID1"/>
<dbReference type="Gene3D" id="3.30.450.260">
    <property type="entry name" value="Haem NO binding associated domain"/>
    <property type="match status" value="1"/>
</dbReference>
<dbReference type="Pfam" id="PF00211">
    <property type="entry name" value="Guanylate_cyc"/>
    <property type="match status" value="1"/>
</dbReference>
<accession>B7PID1</accession>
<dbReference type="SUPFAM" id="SSF111126">
    <property type="entry name" value="Ligand-binding domain in the NO signalling and Golgi transport"/>
    <property type="match status" value="1"/>
</dbReference>
<dbReference type="EMBL" id="ABJB010450687">
    <property type="status" value="NOT_ANNOTATED_CDS"/>
    <property type="molecule type" value="Genomic_DNA"/>
</dbReference>
<evidence type="ECO:0000256" key="5">
    <source>
        <dbReference type="ARBA" id="ARBA00023134"/>
    </source>
</evidence>
<evidence type="ECO:0000256" key="7">
    <source>
        <dbReference type="ARBA" id="ARBA00023293"/>
    </source>
</evidence>
<dbReference type="PANTHER" id="PTHR45655">
    <property type="entry name" value="GUANYLATE CYCLASE SOLUBLE SUBUNIT BETA-2"/>
    <property type="match status" value="1"/>
</dbReference>
<dbReference type="EC" id="4.6.1.2" evidence="2"/>
<dbReference type="Pfam" id="PF07700">
    <property type="entry name" value="HNOB"/>
    <property type="match status" value="1"/>
</dbReference>
<dbReference type="GO" id="GO:0019934">
    <property type="term" value="P:cGMP-mediated signaling"/>
    <property type="evidence" value="ECO:0000318"/>
    <property type="project" value="GO_Central"/>
</dbReference>
<dbReference type="VEuPathDB" id="VectorBase:ISCP_004688"/>
<dbReference type="InterPro" id="IPR001054">
    <property type="entry name" value="A/G_cyclase"/>
</dbReference>
<dbReference type="Pfam" id="PF07701">
    <property type="entry name" value="HNOBA"/>
    <property type="match status" value="1"/>
</dbReference>
<evidence type="ECO:0000256" key="4">
    <source>
        <dbReference type="ARBA" id="ARBA00022741"/>
    </source>
</evidence>
<dbReference type="VEuPathDB" id="VectorBase:ISCW003508"/>
<evidence type="ECO:0000256" key="6">
    <source>
        <dbReference type="ARBA" id="ARBA00023239"/>
    </source>
</evidence>
<comment type="subcellular location">
    <subcellularLocation>
        <location evidence="1">Cytoplasm</location>
    </subcellularLocation>
</comment>
<proteinExistence type="predicted"/>
<evidence type="ECO:0000313" key="10">
    <source>
        <dbReference type="EnsemblMetazoa" id="ISCW003508-PA"/>
    </source>
</evidence>
<evidence type="ECO:0000259" key="8">
    <source>
        <dbReference type="PROSITE" id="PS50125"/>
    </source>
</evidence>
<evidence type="ECO:0000256" key="1">
    <source>
        <dbReference type="ARBA" id="ARBA00004496"/>
    </source>
</evidence>
<keyword evidence="11" id="KW-1185">Reference proteome</keyword>
<dbReference type="GO" id="GO:0020037">
    <property type="term" value="F:heme binding"/>
    <property type="evidence" value="ECO:0007669"/>
    <property type="project" value="InterPro"/>
</dbReference>
<dbReference type="GO" id="GO:0070482">
    <property type="term" value="P:response to oxygen levels"/>
    <property type="evidence" value="ECO:0000318"/>
    <property type="project" value="GO_Central"/>
</dbReference>
<gene>
    <name evidence="9" type="ORF">IscW_ISCW003508</name>
</gene>
<dbReference type="EMBL" id="DS718147">
    <property type="protein sequence ID" value="EEC06353.1"/>
    <property type="molecule type" value="Genomic_DNA"/>
</dbReference>
<reference evidence="9 11" key="1">
    <citation type="submission" date="2008-03" db="EMBL/GenBank/DDBJ databases">
        <title>Annotation of Ixodes scapularis.</title>
        <authorList>
            <consortium name="Ixodes scapularis Genome Project Consortium"/>
            <person name="Caler E."/>
            <person name="Hannick L.I."/>
            <person name="Bidwell S."/>
            <person name="Joardar V."/>
            <person name="Thiagarajan M."/>
            <person name="Amedeo P."/>
            <person name="Galinsky K.J."/>
            <person name="Schobel S."/>
            <person name="Inman J."/>
            <person name="Hostetler J."/>
            <person name="Miller J."/>
            <person name="Hammond M."/>
            <person name="Megy K."/>
            <person name="Lawson D."/>
            <person name="Kodira C."/>
            <person name="Sutton G."/>
            <person name="Meyer J."/>
            <person name="Hill C.A."/>
            <person name="Birren B."/>
            <person name="Nene V."/>
            <person name="Collins F."/>
            <person name="Alarcon-Chaidez F."/>
            <person name="Wikel S."/>
            <person name="Strausberg R."/>
        </authorList>
    </citation>
    <scope>NUCLEOTIDE SEQUENCE [LARGE SCALE GENOMIC DNA]</scope>
    <source>
        <strain evidence="11">Wikel</strain>
        <strain evidence="9">Wikel colony</strain>
    </source>
</reference>
<dbReference type="Gene3D" id="3.30.70.1230">
    <property type="entry name" value="Nucleotide cyclase"/>
    <property type="match status" value="1"/>
</dbReference>
<dbReference type="InterPro" id="IPR011645">
    <property type="entry name" value="HNOB_dom_associated"/>
</dbReference>
<dbReference type="FunCoup" id="B7PID1">
    <property type="interactions" value="44"/>
</dbReference>
<dbReference type="InterPro" id="IPR011644">
    <property type="entry name" value="Heme_NO-bd"/>
</dbReference>
<evidence type="ECO:0000313" key="9">
    <source>
        <dbReference type="EMBL" id="EEC06353.1"/>
    </source>
</evidence>
<dbReference type="PROSITE" id="PS50125">
    <property type="entry name" value="GUANYLATE_CYCLASE_2"/>
    <property type="match status" value="1"/>
</dbReference>
<dbReference type="VEuPathDB" id="VectorBase:ISCI003508"/>
<dbReference type="PANTHER" id="PTHR45655:SF5">
    <property type="entry name" value="SOLUBLE GUANYLATE CYCLASE 89DA-RELATED"/>
    <property type="match status" value="1"/>
</dbReference>
<keyword evidence="7" id="KW-0141">cGMP biosynthesis</keyword>
<feature type="domain" description="Guanylate cyclase" evidence="8">
    <location>
        <begin position="412"/>
        <end position="543"/>
    </location>
</feature>
<keyword evidence="6 9" id="KW-0456">Lyase</keyword>
<keyword evidence="4" id="KW-0547">Nucleotide-binding</keyword>
<dbReference type="Proteomes" id="UP000001555">
    <property type="component" value="Unassembled WGS sequence"/>
</dbReference>